<dbReference type="SUPFAM" id="SSF81296">
    <property type="entry name" value="E set domains"/>
    <property type="match status" value="1"/>
</dbReference>
<dbReference type="AGR" id="MGI:3047714"/>
<dbReference type="GO" id="GO:0005615">
    <property type="term" value="C:extracellular space"/>
    <property type="evidence" value="ECO:0000318"/>
    <property type="project" value="GO_Central"/>
</dbReference>
<dbReference type="GO" id="GO:0004190">
    <property type="term" value="F:aspartic-type endopeptidase activity"/>
    <property type="evidence" value="ECO:0000318"/>
    <property type="project" value="GO_Central"/>
</dbReference>
<reference evidence="8" key="4">
    <citation type="submission" date="2025-05" db="UniProtKB">
        <authorList>
            <consortium name="Ensembl"/>
        </authorList>
    </citation>
    <scope>IDENTIFICATION</scope>
    <source>
        <strain evidence="8">C57BL/6J</strain>
    </source>
</reference>
<dbReference type="Pfam" id="PF05326">
    <property type="entry name" value="SVA"/>
    <property type="match status" value="1"/>
</dbReference>
<feature type="disulfide bond" evidence="4">
    <location>
        <begin position="88"/>
        <end position="120"/>
    </location>
</feature>
<dbReference type="MGI" id="MGI:3047714">
    <property type="gene designation" value="Sval3"/>
</dbReference>
<dbReference type="CTD" id="387564"/>
<keyword evidence="4" id="KW-1015">Disulfide bond</keyword>
<evidence type="ECO:0000313" key="9">
    <source>
        <dbReference type="MGI" id="MGI:3047714"/>
    </source>
</evidence>
<dbReference type="GO" id="GO:0002682">
    <property type="term" value="P:regulation of immune system process"/>
    <property type="evidence" value="ECO:0000318"/>
    <property type="project" value="GO_Central"/>
</dbReference>
<dbReference type="HOGENOM" id="CLU_148761_1_0_1"/>
<dbReference type="InterPro" id="IPR013783">
    <property type="entry name" value="Ig-like_fold"/>
</dbReference>
<dbReference type="EMBL" id="AB098509">
    <property type="protein sequence ID" value="BAD04931.1"/>
    <property type="molecule type" value="mRNA"/>
</dbReference>
<feature type="modified residue" description="Pyrrolidone carboxylic acid" evidence="5">
    <location>
        <position position="28"/>
    </location>
</feature>
<proteinExistence type="evidence at transcript level"/>
<dbReference type="OMA" id="YIQNITH"/>
<evidence type="ECO:0000313" key="10">
    <source>
        <dbReference type="Proteomes" id="UP000000589"/>
    </source>
</evidence>
<gene>
    <name evidence="8 9" type="primary">Sval3</name>
    <name evidence="7" type="synonym">SVAL3</name>
</gene>
<reference evidence="8 10" key="2">
    <citation type="journal article" date="2009" name="PLoS Biol.">
        <title>Lineage-specific biology revealed by a finished genome assembly of the mouse.</title>
        <authorList>
            <consortium name="Mouse Genome Sequencing Consortium"/>
            <person name="Church D.M."/>
            <person name="Goodstadt L."/>
            <person name="Hillier L.W."/>
            <person name="Zody M.C."/>
            <person name="Goldstein S."/>
            <person name="She X."/>
            <person name="Bult C.J."/>
            <person name="Agarwala R."/>
            <person name="Cherry J.L."/>
            <person name="DiCuccio M."/>
            <person name="Hlavina W."/>
            <person name="Kapustin Y."/>
            <person name="Meric P."/>
            <person name="Maglott D."/>
            <person name="Birtle Z."/>
            <person name="Marques A.C."/>
            <person name="Graves T."/>
            <person name="Zhou S."/>
            <person name="Teague B."/>
            <person name="Potamousis K."/>
            <person name="Churas C."/>
            <person name="Place M."/>
            <person name="Herschleb J."/>
            <person name="Runnheim R."/>
            <person name="Forrest D."/>
            <person name="Amos-Landgraf J."/>
            <person name="Schwartz D.C."/>
            <person name="Cheng Z."/>
            <person name="Lindblad-Toh K."/>
            <person name="Eichler E.E."/>
            <person name="Ponting C.P."/>
        </authorList>
    </citation>
    <scope>NUCLEOTIDE SEQUENCE [LARGE SCALE GENOMIC DNA]</scope>
    <source>
        <strain evidence="8 10">C57BL/6J</strain>
    </source>
</reference>
<dbReference type="InterPro" id="IPR014756">
    <property type="entry name" value="Ig_E-set"/>
</dbReference>
<dbReference type="RefSeq" id="NP_001003952.1">
    <property type="nucleotide sequence ID" value="NM_001003952.1"/>
</dbReference>
<dbReference type="eggNOG" id="ENOG502TH5S">
    <property type="taxonomic scope" value="Eukaryota"/>
</dbReference>
<dbReference type="PANTHER" id="PTHR15096:SF10">
    <property type="entry name" value="PROLACTIN-INDUCED PROTEIN"/>
    <property type="match status" value="1"/>
</dbReference>
<dbReference type="InterPro" id="IPR007990">
    <property type="entry name" value="PIP"/>
</dbReference>
<dbReference type="AlphaFoldDB" id="Q76I99"/>
<comment type="similarity">
    <text evidence="1">Belongs to the PIP family.</text>
</comment>
<dbReference type="GeneID" id="387564"/>
<reference evidence="8" key="3">
    <citation type="journal article" date="2011" name="PLoS Biol.">
        <title>Modernizing reference genome assemblies.</title>
        <authorList>
            <person name="Church D.M."/>
            <person name="Schneider V.A."/>
            <person name="Graves T."/>
            <person name="Auger K."/>
            <person name="Cunningham F."/>
            <person name="Bouk N."/>
            <person name="Chen H.C."/>
            <person name="Agarwala R."/>
            <person name="McLaren W.M."/>
            <person name="Ritchie G.R."/>
            <person name="Albracht D."/>
            <person name="Kremitzki M."/>
            <person name="Rock S."/>
            <person name="Kotkiewicz H."/>
            <person name="Kremitzki C."/>
            <person name="Wollam A."/>
            <person name="Trani L."/>
            <person name="Fulton L."/>
            <person name="Fulton R."/>
            <person name="Matthews L."/>
            <person name="Whitehead S."/>
            <person name="Chow W."/>
            <person name="Torrance J."/>
            <person name="Dunn M."/>
            <person name="Harden G."/>
            <person name="Threadgold G."/>
            <person name="Wood J."/>
            <person name="Collins J."/>
            <person name="Heath P."/>
            <person name="Griffiths G."/>
            <person name="Pelan S."/>
            <person name="Grafham D."/>
            <person name="Eichler E.E."/>
            <person name="Weinstock G."/>
            <person name="Mardis E.R."/>
            <person name="Wilson R.K."/>
            <person name="Howe K."/>
            <person name="Flicek P."/>
            <person name="Hubbard T."/>
        </authorList>
    </citation>
    <scope>NUCLEOTIDE SEQUENCE [LARGE SCALE GENOMIC DNA]</scope>
    <source>
        <strain evidence="8">C57BL/6J</strain>
    </source>
</reference>
<dbReference type="BioGRID-ORCS" id="387564">
    <property type="hits" value="1 hit in 77 CRISPR screens"/>
</dbReference>
<evidence type="ECO:0000256" key="2">
    <source>
        <dbReference type="ARBA" id="ARBA00025932"/>
    </source>
</evidence>
<evidence type="ECO:0000256" key="1">
    <source>
        <dbReference type="ARBA" id="ARBA00006819"/>
    </source>
</evidence>
<dbReference type="Gene3D" id="2.60.40.10">
    <property type="entry name" value="Immunoglobulins"/>
    <property type="match status" value="1"/>
</dbReference>
<keyword evidence="10" id="KW-1185">Reference proteome</keyword>
<dbReference type="UCSC" id="uc009bqk.1">
    <property type="organism name" value="mouse"/>
</dbReference>
<dbReference type="Proteomes" id="UP000000589">
    <property type="component" value="Chromosome 6"/>
</dbReference>
<dbReference type="VEuPathDB" id="HostDB:ENSMUSG00000062833"/>
<accession>Q76I99</accession>
<evidence type="ECO:0000256" key="3">
    <source>
        <dbReference type="ARBA" id="ARBA00032342"/>
    </source>
</evidence>
<dbReference type="Ensembl" id="ENSMUST00000080742.3">
    <property type="protein sequence ID" value="ENSMUSP00000079566.3"/>
    <property type="gene ID" value="ENSMUSG00000062833.3"/>
</dbReference>
<keyword evidence="6" id="KW-0732">Signal</keyword>
<feature type="signal peptide" evidence="6">
    <location>
        <begin position="1"/>
        <end position="27"/>
    </location>
</feature>
<dbReference type="PIRSF" id="PIRSF002572">
    <property type="entry name" value="PIP-GCDFP-15"/>
    <property type="match status" value="1"/>
</dbReference>
<dbReference type="PaxDb" id="10090-ENSMUSP00000079566"/>
<dbReference type="KEGG" id="mmu:387564"/>
<comment type="subunit">
    <text evidence="2">Monomer. Interacts with AZGP1.</text>
</comment>
<evidence type="ECO:0000256" key="6">
    <source>
        <dbReference type="SAM" id="SignalP"/>
    </source>
</evidence>
<reference evidence="7" key="1">
    <citation type="journal article" date="2004" name="Gene">
        <title>Divergent evolution of the prolactin-inducible protein gene and related genes in the mouse genome.</title>
        <authorList>
            <person name="Osawa M."/>
            <person name="Horiuchi H."/>
            <person name="Tian W."/>
            <person name="Kaneko M."/>
        </authorList>
    </citation>
    <scope>NUCLEOTIDE SEQUENCE</scope>
</reference>
<dbReference type="DNASU" id="387564"/>
<dbReference type="PANTHER" id="PTHR15096">
    <property type="entry name" value="PROLACTIN-INDUCIBLE PROTEIN/SEMINAL VESICLE ANTIGEN"/>
    <property type="match status" value="1"/>
</dbReference>
<dbReference type="SMR" id="Q76I99"/>
<dbReference type="STRING" id="10090.ENSMUSP00000079566"/>
<sequence>MASLQILQQTGGVMLLILSLLLETAYGQDNRNKSLSLNRRLSQTNRTNEVIVELTVTNNVDKCLGIEISTEDNPNIKYLSTPEIPLACVCTSAKFFWNVHVSENAVLQMKVEVFSEKDICNDDNTQHLVTIYLRYTLYKLLEIE</sequence>
<dbReference type="GeneTree" id="ENSGT00390000002099"/>
<protein>
    <recommendedName>
        <fullName evidence="3">Prolactin-induced protein</fullName>
    </recommendedName>
</protein>
<dbReference type="FunFam" id="2.60.40.10:FF:002750">
    <property type="entry name" value="Seminal vesicle antigen-like 2"/>
    <property type="match status" value="1"/>
</dbReference>
<dbReference type="PhosphoSitePlus" id="Q76I99"/>
<dbReference type="GO" id="GO:0006508">
    <property type="term" value="P:proteolysis"/>
    <property type="evidence" value="ECO:0000318"/>
    <property type="project" value="GO_Central"/>
</dbReference>
<evidence type="ECO:0000313" key="8">
    <source>
        <dbReference type="Ensembl" id="ENSMUSP00000079566.3"/>
    </source>
</evidence>
<evidence type="ECO:0000313" key="7">
    <source>
        <dbReference type="EMBL" id="BAD04931.1"/>
    </source>
</evidence>
<feature type="disulfide bond" evidence="4">
    <location>
        <begin position="63"/>
        <end position="90"/>
    </location>
</feature>
<name>Q76I99_MOUSE</name>
<evidence type="ECO:0000256" key="4">
    <source>
        <dbReference type="PIRSR" id="PIRSR002572-1"/>
    </source>
</evidence>
<evidence type="ECO:0000256" key="5">
    <source>
        <dbReference type="PIRSR" id="PIRSR002572-2"/>
    </source>
</evidence>
<organism evidence="7">
    <name type="scientific">Mus musculus</name>
    <name type="common">Mouse</name>
    <dbReference type="NCBI Taxonomy" id="10090"/>
    <lineage>
        <taxon>Eukaryota</taxon>
        <taxon>Metazoa</taxon>
        <taxon>Chordata</taxon>
        <taxon>Craniata</taxon>
        <taxon>Vertebrata</taxon>
        <taxon>Euteleostomi</taxon>
        <taxon>Mammalia</taxon>
        <taxon>Eutheria</taxon>
        <taxon>Euarchontoglires</taxon>
        <taxon>Glires</taxon>
        <taxon>Rodentia</taxon>
        <taxon>Myomorpha</taxon>
        <taxon>Muroidea</taxon>
        <taxon>Muridae</taxon>
        <taxon>Murinae</taxon>
        <taxon>Mus</taxon>
        <taxon>Mus</taxon>
    </lineage>
</organism>
<dbReference type="OrthoDB" id="9587575at2759"/>
<feature type="chain" id="PRO_5015098639" description="Prolactin-induced protein" evidence="6">
    <location>
        <begin position="28"/>
        <end position="144"/>
    </location>
</feature>
<dbReference type="Bgee" id="ENSMUSG00000062833">
    <property type="expression patterns" value="Expressed in primary oocyte and 3 other cell types or tissues"/>
</dbReference>